<dbReference type="Pfam" id="PF13783">
    <property type="entry name" value="DUF4177"/>
    <property type="match status" value="1"/>
</dbReference>
<evidence type="ECO:0000313" key="1">
    <source>
        <dbReference type="EMBL" id="PEN82608.1"/>
    </source>
</evidence>
<reference evidence="1 2" key="1">
    <citation type="submission" date="2017-09" db="EMBL/GenBank/DDBJ databases">
        <title>Large-scale bioinformatics analysis of Bacillus genomes uncovers conserved roles of natural products in bacterial physiology.</title>
        <authorList>
            <consortium name="Agbiome Team Llc"/>
            <person name="Bleich R.M."/>
            <person name="Kirk G.J."/>
            <person name="Santa Maria K.C."/>
            <person name="Allen S.E."/>
            <person name="Farag S."/>
            <person name="Shank E.A."/>
            <person name="Bowers A."/>
        </authorList>
    </citation>
    <scope>NUCLEOTIDE SEQUENCE [LARGE SCALE GENOMIC DNA]</scope>
    <source>
        <strain evidence="1 2">AFS027629</strain>
    </source>
</reference>
<dbReference type="AlphaFoldDB" id="A0AB36SVM3"/>
<evidence type="ECO:0000313" key="2">
    <source>
        <dbReference type="Proteomes" id="UP000220078"/>
    </source>
</evidence>
<dbReference type="InterPro" id="IPR025234">
    <property type="entry name" value="YjzH-like"/>
</dbReference>
<gene>
    <name evidence="1" type="ORF">CN551_29885</name>
</gene>
<comment type="caution">
    <text evidence="1">The sequence shown here is derived from an EMBL/GenBank/DDBJ whole genome shotgun (WGS) entry which is preliminary data.</text>
</comment>
<dbReference type="Proteomes" id="UP000220078">
    <property type="component" value="Unassembled WGS sequence"/>
</dbReference>
<accession>A0AB36SVM3</accession>
<proteinExistence type="predicted"/>
<name>A0AB36SVM3_9BACI</name>
<protein>
    <submittedName>
        <fullName evidence="1">DUF4177 domain-containing protein</fullName>
    </submittedName>
</protein>
<dbReference type="RefSeq" id="WP_001198561.1">
    <property type="nucleotide sequence ID" value="NZ_JBEUTG010000161.1"/>
</dbReference>
<organism evidence="1 2">
    <name type="scientific">Bacillus toyonensis</name>
    <dbReference type="NCBI Taxonomy" id="155322"/>
    <lineage>
        <taxon>Bacteria</taxon>
        <taxon>Bacillati</taxon>
        <taxon>Bacillota</taxon>
        <taxon>Bacilli</taxon>
        <taxon>Bacillales</taxon>
        <taxon>Bacillaceae</taxon>
        <taxon>Bacillus</taxon>
        <taxon>Bacillus cereus group</taxon>
    </lineage>
</organism>
<dbReference type="EMBL" id="NUAP01000070">
    <property type="protein sequence ID" value="PEN82608.1"/>
    <property type="molecule type" value="Genomic_DNA"/>
</dbReference>
<sequence>MQWEYKTLKIDGTFKSFFGAKGLDLEGEFNKLGIDGWELISIIGLGSGGSIQNGLQAIFKRQIK</sequence>